<feature type="domain" description="CSC1/OSCA1-like N-terminal transmembrane" evidence="11">
    <location>
        <begin position="7"/>
        <end position="147"/>
    </location>
</feature>
<feature type="transmembrane region" description="Helical" evidence="9">
    <location>
        <begin position="537"/>
        <end position="556"/>
    </location>
</feature>
<dbReference type="EMBL" id="CAJGYO010000016">
    <property type="protein sequence ID" value="CAD6270959.1"/>
    <property type="molecule type" value="Genomic_DNA"/>
</dbReference>
<evidence type="ECO:0000259" key="11">
    <source>
        <dbReference type="Pfam" id="PF13967"/>
    </source>
</evidence>
<dbReference type="InterPro" id="IPR045122">
    <property type="entry name" value="Csc1-like"/>
</dbReference>
<feature type="transmembrane region" description="Helical" evidence="9">
    <location>
        <begin position="510"/>
        <end position="531"/>
    </location>
</feature>
<reference evidence="13" key="1">
    <citation type="submission" date="2020-10" db="EMBL/GenBank/DDBJ databases">
        <authorList>
            <person name="Han B."/>
            <person name="Lu T."/>
            <person name="Zhao Q."/>
            <person name="Huang X."/>
            <person name="Zhao Y."/>
        </authorList>
    </citation>
    <scope>NUCLEOTIDE SEQUENCE</scope>
</reference>
<keyword evidence="7" id="KW-0406">Ion transport</keyword>
<feature type="compositionally biased region" description="Polar residues" evidence="8">
    <location>
        <begin position="655"/>
        <end position="666"/>
    </location>
</feature>
<dbReference type="Pfam" id="PF13967">
    <property type="entry name" value="RSN1_TM"/>
    <property type="match status" value="1"/>
</dbReference>
<feature type="transmembrane region" description="Helical" evidence="9">
    <location>
        <begin position="6"/>
        <end position="24"/>
    </location>
</feature>
<evidence type="ECO:0000256" key="8">
    <source>
        <dbReference type="SAM" id="MobiDB-lite"/>
    </source>
</evidence>
<comment type="subcellular location">
    <subcellularLocation>
        <location evidence="1">Membrane</location>
        <topology evidence="1">Multi-pass membrane protein</topology>
    </subcellularLocation>
</comment>
<sequence>MTSLGDFNVLTALAFLLAFAFLRLQPINDRKFVNLDGRSYLKFLNWMPAALKMPQDELINHAGLDSVVYLRIYITGLKIFVPITVLAFLVLVPVNWTNDTLGHNNVVYSPIDKLSISNVPNGSKRFIAHLGMAYAITFWTCYVLFKEYEIISKMRLRFLASEKRRPDQFTVLVRNIPPDPDESISELVEHFFLVNHPDHYLRHQVVYNANKLADLVEKKKMQNWLDYYRLKYERNPSERPTTKTGFLGCFGSKVDAIDYYKSEIEKIGKEEAEERKKVMKDPKSVVPAAFVSFRSRWGAAVCAQTQQTSNPTVWLTEWAPEPRDVYWNNLSIPFVSLTVRRLIIAVAFFFLNFFYVIPITLVQSLANLEGIEKALPFLKPLIEFIPRIIGDSIPMKATFFITYVMVDGWTGIAGEILRLKPLIFFHLKNLFLVKTEKDREEAMDPGSICFDSTEPRIQLYFLLGLVYAAVTPFLLPFILVFFGFAYVIFRHQIINVYNQQYESAAQFWPIVHGRIITALIVSQLLLLGLMSTNDFEQSTPVLLVLPVLTIWFYKYCKNRFEPAFVRNPLQVFHRGIYYIDGGGDEDTLERAREPNFDLKAYLANSYLHPVFKGDEDDDRYSVVDDDGWMGEEVIVPTKRHSRRTTPAQSKHEGSDSLSVPESALQR</sequence>
<dbReference type="Proteomes" id="UP000604825">
    <property type="component" value="Unassembled WGS sequence"/>
</dbReference>
<evidence type="ECO:0000259" key="12">
    <source>
        <dbReference type="Pfam" id="PF14703"/>
    </source>
</evidence>
<accession>A0A811RLR3</accession>
<keyword evidence="5 9" id="KW-1133">Transmembrane helix</keyword>
<keyword evidence="14" id="KW-1185">Reference proteome</keyword>
<name>A0A811RLR3_9POAL</name>
<dbReference type="PANTHER" id="PTHR13018">
    <property type="entry name" value="PROBABLE MEMBRANE PROTEIN DUF221-RELATED"/>
    <property type="match status" value="1"/>
</dbReference>
<evidence type="ECO:0000256" key="3">
    <source>
        <dbReference type="ARBA" id="ARBA00022448"/>
    </source>
</evidence>
<feature type="domain" description="CSC1/OSCA1-like cytosolic" evidence="12">
    <location>
        <begin position="168"/>
        <end position="329"/>
    </location>
</feature>
<comment type="caution">
    <text evidence="13">The sequence shown here is derived from an EMBL/GenBank/DDBJ whole genome shotgun (WGS) entry which is preliminary data.</text>
</comment>
<evidence type="ECO:0000313" key="14">
    <source>
        <dbReference type="Proteomes" id="UP000604825"/>
    </source>
</evidence>
<protein>
    <recommendedName>
        <fullName evidence="15">Calcium permeable stress-gated cation channel 1</fullName>
    </recommendedName>
</protein>
<dbReference type="GO" id="GO:0005227">
    <property type="term" value="F:calcium-activated cation channel activity"/>
    <property type="evidence" value="ECO:0007669"/>
    <property type="project" value="InterPro"/>
</dbReference>
<comment type="similarity">
    <text evidence="2">Belongs to the CSC1 (TC 1.A.17) family.</text>
</comment>
<feature type="transmembrane region" description="Helical" evidence="9">
    <location>
        <begin position="342"/>
        <end position="366"/>
    </location>
</feature>
<evidence type="ECO:0000256" key="6">
    <source>
        <dbReference type="ARBA" id="ARBA00023136"/>
    </source>
</evidence>
<dbReference type="InterPro" id="IPR027815">
    <property type="entry name" value="CSC1/OSCA1-like_cyt"/>
</dbReference>
<dbReference type="OrthoDB" id="1689567at2759"/>
<evidence type="ECO:0000256" key="9">
    <source>
        <dbReference type="SAM" id="Phobius"/>
    </source>
</evidence>
<proteinExistence type="inferred from homology"/>
<gene>
    <name evidence="13" type="ORF">NCGR_LOCUS54246</name>
</gene>
<evidence type="ECO:0008006" key="15">
    <source>
        <dbReference type="Google" id="ProtNLM"/>
    </source>
</evidence>
<evidence type="ECO:0000256" key="5">
    <source>
        <dbReference type="ARBA" id="ARBA00022989"/>
    </source>
</evidence>
<dbReference type="Pfam" id="PF02714">
    <property type="entry name" value="RSN1_7TM"/>
    <property type="match status" value="1"/>
</dbReference>
<dbReference type="AlphaFoldDB" id="A0A811RLR3"/>
<dbReference type="InterPro" id="IPR032880">
    <property type="entry name" value="CSC1/OSCA1-like_N"/>
</dbReference>
<feature type="domain" description="CSC1/OSCA1-like 7TM region" evidence="10">
    <location>
        <begin position="385"/>
        <end position="530"/>
    </location>
</feature>
<feature type="region of interest" description="Disordered" evidence="8">
    <location>
        <begin position="634"/>
        <end position="666"/>
    </location>
</feature>
<dbReference type="InterPro" id="IPR003864">
    <property type="entry name" value="CSC1/OSCA1-like_7TM"/>
</dbReference>
<dbReference type="Pfam" id="PF14703">
    <property type="entry name" value="PHM7_cyt"/>
    <property type="match status" value="1"/>
</dbReference>
<evidence type="ECO:0000256" key="4">
    <source>
        <dbReference type="ARBA" id="ARBA00022692"/>
    </source>
</evidence>
<dbReference type="PANTHER" id="PTHR13018:SF48">
    <property type="entry name" value="OS05G0594700 PROTEIN"/>
    <property type="match status" value="1"/>
</dbReference>
<keyword evidence="4 9" id="KW-0812">Transmembrane</keyword>
<evidence type="ECO:0000256" key="2">
    <source>
        <dbReference type="ARBA" id="ARBA00007779"/>
    </source>
</evidence>
<feature type="transmembrane region" description="Helical" evidence="9">
    <location>
        <begin position="460"/>
        <end position="489"/>
    </location>
</feature>
<evidence type="ECO:0000313" key="13">
    <source>
        <dbReference type="EMBL" id="CAD6270959.1"/>
    </source>
</evidence>
<keyword evidence="7" id="KW-0407">Ion channel</keyword>
<evidence type="ECO:0000256" key="7">
    <source>
        <dbReference type="ARBA" id="ARBA00023303"/>
    </source>
</evidence>
<dbReference type="GO" id="GO:0005886">
    <property type="term" value="C:plasma membrane"/>
    <property type="evidence" value="ECO:0007669"/>
    <property type="project" value="TreeGrafter"/>
</dbReference>
<feature type="transmembrane region" description="Helical" evidence="9">
    <location>
        <begin position="79"/>
        <end position="96"/>
    </location>
</feature>
<keyword evidence="6 9" id="KW-0472">Membrane</keyword>
<feature type="transmembrane region" description="Helical" evidence="9">
    <location>
        <begin position="126"/>
        <end position="145"/>
    </location>
</feature>
<evidence type="ECO:0000259" key="10">
    <source>
        <dbReference type="Pfam" id="PF02714"/>
    </source>
</evidence>
<keyword evidence="3" id="KW-0813">Transport</keyword>
<organism evidence="13 14">
    <name type="scientific">Miscanthus lutarioriparius</name>
    <dbReference type="NCBI Taxonomy" id="422564"/>
    <lineage>
        <taxon>Eukaryota</taxon>
        <taxon>Viridiplantae</taxon>
        <taxon>Streptophyta</taxon>
        <taxon>Embryophyta</taxon>
        <taxon>Tracheophyta</taxon>
        <taxon>Spermatophyta</taxon>
        <taxon>Magnoliopsida</taxon>
        <taxon>Liliopsida</taxon>
        <taxon>Poales</taxon>
        <taxon>Poaceae</taxon>
        <taxon>PACMAD clade</taxon>
        <taxon>Panicoideae</taxon>
        <taxon>Andropogonodae</taxon>
        <taxon>Andropogoneae</taxon>
        <taxon>Saccharinae</taxon>
        <taxon>Miscanthus</taxon>
    </lineage>
</organism>
<evidence type="ECO:0000256" key="1">
    <source>
        <dbReference type="ARBA" id="ARBA00004141"/>
    </source>
</evidence>